<reference evidence="6 7" key="1">
    <citation type="submission" date="2021-04" db="EMBL/GenBank/DDBJ databases">
        <title>Genome analysis of Polyangium sp.</title>
        <authorList>
            <person name="Li Y."/>
            <person name="Wang J."/>
        </authorList>
    </citation>
    <scope>NUCLEOTIDE SEQUENCE [LARGE SCALE GENOMIC DNA]</scope>
    <source>
        <strain evidence="6 7">SDU14</strain>
    </source>
</reference>
<evidence type="ECO:0000313" key="6">
    <source>
        <dbReference type="EMBL" id="MDC3987472.1"/>
    </source>
</evidence>
<keyword evidence="3" id="KW-0949">S-adenosyl-L-methionine</keyword>
<dbReference type="InterPro" id="IPR016461">
    <property type="entry name" value="COMT-like"/>
</dbReference>
<keyword evidence="1 6" id="KW-0489">Methyltransferase</keyword>
<comment type="caution">
    <text evidence="6">The sequence shown here is derived from an EMBL/GenBank/DDBJ whole genome shotgun (WGS) entry which is preliminary data.</text>
</comment>
<dbReference type="PANTHER" id="PTHR43712">
    <property type="entry name" value="PUTATIVE (AFU_ORTHOLOGUE AFUA_4G14580)-RELATED"/>
    <property type="match status" value="1"/>
</dbReference>
<dbReference type="Pfam" id="PF00891">
    <property type="entry name" value="Methyltransf_2"/>
    <property type="match status" value="1"/>
</dbReference>
<evidence type="ECO:0000259" key="4">
    <source>
        <dbReference type="Pfam" id="PF00891"/>
    </source>
</evidence>
<dbReference type="Gene3D" id="1.10.10.10">
    <property type="entry name" value="Winged helix-like DNA-binding domain superfamily/Winged helix DNA-binding domain"/>
    <property type="match status" value="1"/>
</dbReference>
<dbReference type="SUPFAM" id="SSF46785">
    <property type="entry name" value="Winged helix' DNA-binding domain"/>
    <property type="match status" value="1"/>
</dbReference>
<feature type="domain" description="O-methyltransferase C-terminal" evidence="4">
    <location>
        <begin position="375"/>
        <end position="534"/>
    </location>
</feature>
<dbReference type="GO" id="GO:0032259">
    <property type="term" value="P:methylation"/>
    <property type="evidence" value="ECO:0007669"/>
    <property type="project" value="UniProtKB-KW"/>
</dbReference>
<dbReference type="Proteomes" id="UP001151081">
    <property type="component" value="Unassembled WGS sequence"/>
</dbReference>
<gene>
    <name evidence="6" type="ORF">KEG57_43795</name>
</gene>
<proteinExistence type="predicted"/>
<sequence length="554" mass="61527">MTMEWQRARVAEEGTHHVVSGEPLYDERFDEVLAFHAPGLAPVRRADEAFHIDVFGRAAYPRRFERTFGFYEGRAAVRGRDGWHHILPEGTDLYHDRHAWCGNYQHDRCAFRDDRGLYGHLDPGGRPISATRWRYAGDFREGSAVVQAEDGRSTHVRADGTLWHGLWFVDLDVFHKGFARARDESGWMHVDRGGRAMYARRFEAVEPFYNGQARVERFDGGREVIDERGDTIVEIRPARATDFAALSADLVGHWRTDTLAAAVSLGVFDGLPGTENALAEHCGTPVDKMRRLLRALAELGVATRRPDGDWIATPKGAFLRADHPLTLTGAALEYAGPLRERWTSLARALRAEVHRPDDIFREVARLPERCRTHHRMLESYARYDYEPLVACLPIQAGDVVVDAGGGTGTLASLVAATWPSSQVLVLDLPGVVAAAEPRASVRFVETNLFEPWPVSADVVLLARVLHDWDDPDAIRLLARARDALKPGGRIAIVEMVLDEVGPGGGLCDLHLLAVTGGRERTRHDFERILDAAGLQLTRVQATPSLPQILVASPA</sequence>
<dbReference type="Pfam" id="PF08100">
    <property type="entry name" value="Dimerisation"/>
    <property type="match status" value="1"/>
</dbReference>
<dbReference type="AlphaFoldDB" id="A0A9X4AYT9"/>
<dbReference type="Gene3D" id="3.40.50.150">
    <property type="entry name" value="Vaccinia Virus protein VP39"/>
    <property type="match status" value="1"/>
</dbReference>
<dbReference type="InterPro" id="IPR012967">
    <property type="entry name" value="COMT_dimerisation"/>
</dbReference>
<name>A0A9X4AYT9_9BACT</name>
<evidence type="ECO:0000256" key="2">
    <source>
        <dbReference type="ARBA" id="ARBA00022679"/>
    </source>
</evidence>
<evidence type="ECO:0000259" key="5">
    <source>
        <dbReference type="Pfam" id="PF08100"/>
    </source>
</evidence>
<dbReference type="RefSeq" id="WP_272426900.1">
    <property type="nucleotide sequence ID" value="NZ_JAGTJK010000051.1"/>
</dbReference>
<keyword evidence="7" id="KW-1185">Reference proteome</keyword>
<dbReference type="EMBL" id="JAGTJJ010000053">
    <property type="protein sequence ID" value="MDC3987472.1"/>
    <property type="molecule type" value="Genomic_DNA"/>
</dbReference>
<dbReference type="InterPro" id="IPR029063">
    <property type="entry name" value="SAM-dependent_MTases_sf"/>
</dbReference>
<organism evidence="6 7">
    <name type="scientific">Polyangium jinanense</name>
    <dbReference type="NCBI Taxonomy" id="2829994"/>
    <lineage>
        <taxon>Bacteria</taxon>
        <taxon>Pseudomonadati</taxon>
        <taxon>Myxococcota</taxon>
        <taxon>Polyangia</taxon>
        <taxon>Polyangiales</taxon>
        <taxon>Polyangiaceae</taxon>
        <taxon>Polyangium</taxon>
    </lineage>
</organism>
<accession>A0A9X4AYT9</accession>
<dbReference type="CDD" id="cd02440">
    <property type="entry name" value="AdoMet_MTases"/>
    <property type="match status" value="1"/>
</dbReference>
<dbReference type="GO" id="GO:0008171">
    <property type="term" value="F:O-methyltransferase activity"/>
    <property type="evidence" value="ECO:0007669"/>
    <property type="project" value="InterPro"/>
</dbReference>
<evidence type="ECO:0000256" key="3">
    <source>
        <dbReference type="ARBA" id="ARBA00022691"/>
    </source>
</evidence>
<dbReference type="PANTHER" id="PTHR43712:SF2">
    <property type="entry name" value="O-METHYLTRANSFERASE CICE"/>
    <property type="match status" value="1"/>
</dbReference>
<evidence type="ECO:0000313" key="7">
    <source>
        <dbReference type="Proteomes" id="UP001151081"/>
    </source>
</evidence>
<dbReference type="PROSITE" id="PS51683">
    <property type="entry name" value="SAM_OMT_II"/>
    <property type="match status" value="1"/>
</dbReference>
<dbReference type="InterPro" id="IPR001077">
    <property type="entry name" value="COMT_C"/>
</dbReference>
<dbReference type="InterPro" id="IPR036390">
    <property type="entry name" value="WH_DNA-bd_sf"/>
</dbReference>
<feature type="domain" description="O-methyltransferase dimerisation" evidence="5">
    <location>
        <begin position="252"/>
        <end position="306"/>
    </location>
</feature>
<evidence type="ECO:0000256" key="1">
    <source>
        <dbReference type="ARBA" id="ARBA00022603"/>
    </source>
</evidence>
<dbReference type="InterPro" id="IPR036388">
    <property type="entry name" value="WH-like_DNA-bd_sf"/>
</dbReference>
<dbReference type="SUPFAM" id="SSF53335">
    <property type="entry name" value="S-adenosyl-L-methionine-dependent methyltransferases"/>
    <property type="match status" value="1"/>
</dbReference>
<dbReference type="GO" id="GO:0046983">
    <property type="term" value="F:protein dimerization activity"/>
    <property type="evidence" value="ECO:0007669"/>
    <property type="project" value="InterPro"/>
</dbReference>
<protein>
    <submittedName>
        <fullName evidence="6">Methyltransferase domain-containing protein</fullName>
    </submittedName>
</protein>
<keyword evidence="2" id="KW-0808">Transferase</keyword>